<keyword evidence="1" id="KW-0812">Transmembrane</keyword>
<sequence length="216" mass="24482">MERQKSSIIKPAIAFVIILLFHIVGIVGLSRSSTHVLFLKLVPWHILLMLLMVVLSFRGIEGKFFGFAAIIFCLGFGAEWIGVHKHWLFGNYVYGPTLGPDLFNIPIIIGINWFLLVFSAGVAAQKSGLDNKYLRILCGAAALVMLDVLIEPVAVKLNYWQWADNMIPPLNYLCWFLVSAVMLFIFELFAFKKQNRVAPVFLLTEFAFFGFLYLTL</sequence>
<keyword evidence="1" id="KW-1133">Transmembrane helix</keyword>
<keyword evidence="3" id="KW-1185">Reference proteome</keyword>
<dbReference type="EMBL" id="JAEHFW010000001">
    <property type="protein sequence ID" value="MBK0377907.1"/>
    <property type="molecule type" value="Genomic_DNA"/>
</dbReference>
<accession>A0A934PR39</accession>
<gene>
    <name evidence="2" type="ORF">I5M19_01205</name>
</gene>
<dbReference type="Proteomes" id="UP000613193">
    <property type="component" value="Unassembled WGS sequence"/>
</dbReference>
<dbReference type="RefSeq" id="WP_200063221.1">
    <property type="nucleotide sequence ID" value="NZ_JAEHFW010000001.1"/>
</dbReference>
<comment type="caution">
    <text evidence="2">The sequence shown here is derived from an EMBL/GenBank/DDBJ whole genome shotgun (WGS) entry which is preliminary data.</text>
</comment>
<reference evidence="2" key="1">
    <citation type="submission" date="2020-12" db="EMBL/GenBank/DDBJ databases">
        <title>Bacterial novel species Mucilaginibacter sp. SD-g isolated from soil.</title>
        <authorList>
            <person name="Jung H.-Y."/>
        </authorList>
    </citation>
    <scope>NUCLEOTIDE SEQUENCE</scope>
    <source>
        <strain evidence="2">SD-g</strain>
    </source>
</reference>
<dbReference type="PANTHER" id="PTHR39419">
    <property type="entry name" value="SLL0814 PROTEIN"/>
    <property type="match status" value="1"/>
</dbReference>
<feature type="transmembrane region" description="Helical" evidence="1">
    <location>
        <begin position="133"/>
        <end position="150"/>
    </location>
</feature>
<feature type="transmembrane region" description="Helical" evidence="1">
    <location>
        <begin position="170"/>
        <end position="190"/>
    </location>
</feature>
<evidence type="ECO:0000313" key="3">
    <source>
        <dbReference type="Proteomes" id="UP000613193"/>
    </source>
</evidence>
<feature type="transmembrane region" description="Helical" evidence="1">
    <location>
        <begin position="197"/>
        <end position="214"/>
    </location>
</feature>
<proteinExistence type="predicted"/>
<protein>
    <submittedName>
        <fullName evidence="2">Carotenoid biosynthesis protein</fullName>
    </submittedName>
</protein>
<feature type="transmembrane region" description="Helical" evidence="1">
    <location>
        <begin position="36"/>
        <end position="57"/>
    </location>
</feature>
<feature type="transmembrane region" description="Helical" evidence="1">
    <location>
        <begin position="64"/>
        <end position="83"/>
    </location>
</feature>
<dbReference type="AlphaFoldDB" id="A0A934PR39"/>
<organism evidence="2 3">
    <name type="scientific">Mucilaginibacter segetis</name>
    <dbReference type="NCBI Taxonomy" id="2793071"/>
    <lineage>
        <taxon>Bacteria</taxon>
        <taxon>Pseudomonadati</taxon>
        <taxon>Bacteroidota</taxon>
        <taxon>Sphingobacteriia</taxon>
        <taxon>Sphingobacteriales</taxon>
        <taxon>Sphingobacteriaceae</taxon>
        <taxon>Mucilaginibacter</taxon>
    </lineage>
</organism>
<dbReference type="InterPro" id="IPR007354">
    <property type="entry name" value="CruF-like"/>
</dbReference>
<evidence type="ECO:0000313" key="2">
    <source>
        <dbReference type="EMBL" id="MBK0377907.1"/>
    </source>
</evidence>
<dbReference type="PANTHER" id="PTHR39419:SF1">
    <property type="entry name" value="SLL0814 PROTEIN"/>
    <property type="match status" value="1"/>
</dbReference>
<feature type="transmembrane region" description="Helical" evidence="1">
    <location>
        <begin position="12"/>
        <end position="30"/>
    </location>
</feature>
<dbReference type="Pfam" id="PF04240">
    <property type="entry name" value="Caroten_synth"/>
    <property type="match status" value="1"/>
</dbReference>
<feature type="transmembrane region" description="Helical" evidence="1">
    <location>
        <begin position="103"/>
        <end position="124"/>
    </location>
</feature>
<keyword evidence="1" id="KW-0472">Membrane</keyword>
<evidence type="ECO:0000256" key="1">
    <source>
        <dbReference type="SAM" id="Phobius"/>
    </source>
</evidence>
<name>A0A934PR39_9SPHI</name>